<dbReference type="Proteomes" id="UP000694861">
    <property type="component" value="Linkage group LG7"/>
</dbReference>
<accession>A0ABM1LUG2</accession>
<evidence type="ECO:0000256" key="1">
    <source>
        <dbReference type="SAM" id="MobiDB-lite"/>
    </source>
</evidence>
<evidence type="ECO:0000313" key="3">
    <source>
        <dbReference type="RefSeq" id="XP_016651039.1"/>
    </source>
</evidence>
<dbReference type="RefSeq" id="XP_016651039.1">
    <property type="nucleotide sequence ID" value="XM_016795553.1"/>
</dbReference>
<feature type="region of interest" description="Disordered" evidence="1">
    <location>
        <begin position="118"/>
        <end position="159"/>
    </location>
</feature>
<proteinExistence type="predicted"/>
<organism evidence="2 3">
    <name type="scientific">Prunus mume</name>
    <name type="common">Japanese apricot</name>
    <name type="synonym">Armeniaca mume</name>
    <dbReference type="NCBI Taxonomy" id="102107"/>
    <lineage>
        <taxon>Eukaryota</taxon>
        <taxon>Viridiplantae</taxon>
        <taxon>Streptophyta</taxon>
        <taxon>Embryophyta</taxon>
        <taxon>Tracheophyta</taxon>
        <taxon>Spermatophyta</taxon>
        <taxon>Magnoliopsida</taxon>
        <taxon>eudicotyledons</taxon>
        <taxon>Gunneridae</taxon>
        <taxon>Pentapetalae</taxon>
        <taxon>rosids</taxon>
        <taxon>fabids</taxon>
        <taxon>Rosales</taxon>
        <taxon>Rosaceae</taxon>
        <taxon>Amygdaloideae</taxon>
        <taxon>Amygdaleae</taxon>
        <taxon>Prunus</taxon>
    </lineage>
</organism>
<reference evidence="3" key="2">
    <citation type="submission" date="2025-08" db="UniProtKB">
        <authorList>
            <consortium name="RefSeq"/>
        </authorList>
    </citation>
    <scope>IDENTIFICATION</scope>
</reference>
<dbReference type="GeneID" id="107881549"/>
<dbReference type="PANTHER" id="PTHR33325">
    <property type="entry name" value="ZINC FINGER, CCHC-TYPE-RELATED"/>
    <property type="match status" value="1"/>
</dbReference>
<sequence>MIFQRGRYEWTYLRFQDFKSVSEYNSTMHKTTSVMKLCEENISKEDMLEKTLSTFHASNVLLQQQYRHSGFTKYSKLVFCLLLARHNNELLLKTHQSRPTSSAPFPEVNDASQEVNATFSQGNIHRHRRGGRRDRWQGNRKDHGTHSYGLGPRSHPATS</sequence>
<keyword evidence="2" id="KW-1185">Reference proteome</keyword>
<reference evidence="2" key="1">
    <citation type="journal article" date="2012" name="Nat. Commun.">
        <title>The genome of Prunus mume.</title>
        <authorList>
            <person name="Zhang Q."/>
            <person name="Chen W."/>
            <person name="Sun L."/>
            <person name="Zhao F."/>
            <person name="Huang B."/>
            <person name="Yang W."/>
            <person name="Tao Y."/>
            <person name="Wang J."/>
            <person name="Yuan Z."/>
            <person name="Fan G."/>
            <person name="Xing Z."/>
            <person name="Han C."/>
            <person name="Pan H."/>
            <person name="Zhong X."/>
            <person name="Shi W."/>
            <person name="Liang X."/>
            <person name="Du D."/>
            <person name="Sun F."/>
            <person name="Xu Z."/>
            <person name="Hao R."/>
            <person name="Lv T."/>
            <person name="Lv Y."/>
            <person name="Zheng Z."/>
            <person name="Sun M."/>
            <person name="Luo L."/>
            <person name="Cai M."/>
            <person name="Gao Y."/>
            <person name="Wang J."/>
            <person name="Yin Y."/>
            <person name="Xu X."/>
            <person name="Cheng T."/>
            <person name="Wang J."/>
        </authorList>
    </citation>
    <scope>NUCLEOTIDE SEQUENCE [LARGE SCALE GENOMIC DNA]</scope>
</reference>
<evidence type="ECO:0000313" key="2">
    <source>
        <dbReference type="Proteomes" id="UP000694861"/>
    </source>
</evidence>
<name>A0ABM1LUG2_PRUMU</name>
<dbReference type="PANTHER" id="PTHR33325:SF11">
    <property type="entry name" value="COLD SHOCK DOMAIN-CONTAINING PROTEIN 4-LIKE"/>
    <property type="match status" value="1"/>
</dbReference>
<feature type="compositionally biased region" description="Basic and acidic residues" evidence="1">
    <location>
        <begin position="133"/>
        <end position="145"/>
    </location>
</feature>
<protein>
    <submittedName>
        <fullName evidence="3">Uncharacterized protein LOC107881549</fullName>
    </submittedName>
</protein>
<gene>
    <name evidence="3" type="primary">LOC107881549</name>
</gene>